<comment type="subcellular location">
    <subcellularLocation>
        <location evidence="1">Cell membrane</location>
        <topology evidence="1">Multi-pass membrane protein</topology>
    </subcellularLocation>
</comment>
<dbReference type="PANTHER" id="PTHR42709">
    <property type="entry name" value="ALKALINE PHOSPHATASE LIKE PROTEIN"/>
    <property type="match status" value="1"/>
</dbReference>
<accession>A0A6B8W295</accession>
<protein>
    <submittedName>
        <fullName evidence="10">Inner membrane protein YqjA</fullName>
    </submittedName>
</protein>
<name>A0A6B8W295_9CORY</name>
<keyword evidence="6 8" id="KW-0472">Membrane</keyword>
<keyword evidence="11" id="KW-1185">Reference proteome</keyword>
<keyword evidence="3" id="KW-1003">Cell membrane</keyword>
<evidence type="ECO:0000313" key="11">
    <source>
        <dbReference type="Proteomes" id="UP000424462"/>
    </source>
</evidence>
<evidence type="ECO:0000259" key="9">
    <source>
        <dbReference type="Pfam" id="PF09335"/>
    </source>
</evidence>
<evidence type="ECO:0000256" key="8">
    <source>
        <dbReference type="SAM" id="Phobius"/>
    </source>
</evidence>
<dbReference type="Pfam" id="PF09335">
    <property type="entry name" value="VTT_dom"/>
    <property type="match status" value="1"/>
</dbReference>
<evidence type="ECO:0000313" key="10">
    <source>
        <dbReference type="EMBL" id="QGU06137.1"/>
    </source>
</evidence>
<sequence length="242" mass="26521">MLNSVIEWVISLMELLGAPGVGIAILLENLFPPIPSEVVLPLAGFTVATGELNVIAVFLWATLGSLVGAYFLYWVGAAVGAQRLRRIADWMWLVEPEDVDKSLGWFDKYGQWSIFFGRLIPGIRSLISIPAGIDRMNLVKFGLMTLVGSGLWNAVLIGLGMWLGARYELVAHYVDQYSTIIYLAIALVLLVVFVLLLTRSVRRRREQKSGGNSPEDENPEEATGATTANEATASAPTETERP</sequence>
<reference evidence="10 11" key="1">
    <citation type="submission" date="2019-11" db="EMBL/GenBank/DDBJ databases">
        <title>Complete genome sequence of Corynebacterium kalinowskii 1959, a novel Corynebacterium species isolated from soil of a small paddock in Vilsendorf, Germany.</title>
        <authorList>
            <person name="Schaffert L."/>
            <person name="Ruwe M."/>
            <person name="Milse J."/>
            <person name="Hanuschka K."/>
            <person name="Ortseifen V."/>
            <person name="Droste J."/>
            <person name="Brandt D."/>
            <person name="Schlueter L."/>
            <person name="Kutter Y."/>
            <person name="Vinke S."/>
            <person name="Viehoefer P."/>
            <person name="Jacob L."/>
            <person name="Luebke N.-C."/>
            <person name="Schulte-Berndt E."/>
            <person name="Hain C."/>
            <person name="Linder M."/>
            <person name="Schmidt P."/>
            <person name="Wollenschlaeger L."/>
            <person name="Luttermann T."/>
            <person name="Thieme E."/>
            <person name="Hassa J."/>
            <person name="Haak M."/>
            <person name="Wittchen M."/>
            <person name="Mentz A."/>
            <person name="Persicke M."/>
            <person name="Busche T."/>
            <person name="Ruckert C."/>
        </authorList>
    </citation>
    <scope>NUCLEOTIDE SEQUENCE [LARGE SCALE GENOMIC DNA]</scope>
    <source>
        <strain evidence="10 11">2039</strain>
    </source>
</reference>
<organism evidence="10 11">
    <name type="scientific">Corynebacterium occultum</name>
    <dbReference type="NCBI Taxonomy" id="2675219"/>
    <lineage>
        <taxon>Bacteria</taxon>
        <taxon>Bacillati</taxon>
        <taxon>Actinomycetota</taxon>
        <taxon>Actinomycetes</taxon>
        <taxon>Mycobacteriales</taxon>
        <taxon>Corynebacteriaceae</taxon>
        <taxon>Corynebacterium</taxon>
    </lineage>
</organism>
<evidence type="ECO:0000256" key="2">
    <source>
        <dbReference type="ARBA" id="ARBA00010792"/>
    </source>
</evidence>
<evidence type="ECO:0000256" key="4">
    <source>
        <dbReference type="ARBA" id="ARBA00022692"/>
    </source>
</evidence>
<comment type="similarity">
    <text evidence="2">Belongs to the DedA family.</text>
</comment>
<gene>
    <name evidence="10" type="primary">yqjA</name>
    <name evidence="10" type="ORF">COCCU_00845</name>
</gene>
<feature type="region of interest" description="Disordered" evidence="7">
    <location>
        <begin position="203"/>
        <end position="242"/>
    </location>
</feature>
<evidence type="ECO:0000256" key="3">
    <source>
        <dbReference type="ARBA" id="ARBA00022475"/>
    </source>
</evidence>
<dbReference type="KEGG" id="cok:COCCU_00845"/>
<feature type="transmembrane region" description="Helical" evidence="8">
    <location>
        <begin position="141"/>
        <end position="165"/>
    </location>
</feature>
<dbReference type="GO" id="GO:0005886">
    <property type="term" value="C:plasma membrane"/>
    <property type="evidence" value="ECO:0007669"/>
    <property type="project" value="UniProtKB-SubCell"/>
</dbReference>
<keyword evidence="5 8" id="KW-1133">Transmembrane helix</keyword>
<keyword evidence="4 8" id="KW-0812">Transmembrane</keyword>
<dbReference type="AlphaFoldDB" id="A0A6B8W295"/>
<feature type="transmembrane region" description="Helical" evidence="8">
    <location>
        <begin position="6"/>
        <end position="27"/>
    </location>
</feature>
<feature type="transmembrane region" description="Helical" evidence="8">
    <location>
        <begin position="177"/>
        <end position="198"/>
    </location>
</feature>
<proteinExistence type="inferred from homology"/>
<evidence type="ECO:0000256" key="7">
    <source>
        <dbReference type="SAM" id="MobiDB-lite"/>
    </source>
</evidence>
<dbReference type="InterPro" id="IPR032816">
    <property type="entry name" value="VTT_dom"/>
</dbReference>
<feature type="domain" description="VTT" evidence="9">
    <location>
        <begin position="34"/>
        <end position="160"/>
    </location>
</feature>
<evidence type="ECO:0000256" key="5">
    <source>
        <dbReference type="ARBA" id="ARBA00022989"/>
    </source>
</evidence>
<dbReference type="InterPro" id="IPR051311">
    <property type="entry name" value="DedA_domain"/>
</dbReference>
<evidence type="ECO:0000256" key="6">
    <source>
        <dbReference type="ARBA" id="ARBA00023136"/>
    </source>
</evidence>
<evidence type="ECO:0000256" key="1">
    <source>
        <dbReference type="ARBA" id="ARBA00004651"/>
    </source>
</evidence>
<feature type="compositionally biased region" description="Low complexity" evidence="7">
    <location>
        <begin position="221"/>
        <end position="242"/>
    </location>
</feature>
<dbReference type="Proteomes" id="UP000424462">
    <property type="component" value="Chromosome"/>
</dbReference>
<dbReference type="EMBL" id="CP046455">
    <property type="protein sequence ID" value="QGU06137.1"/>
    <property type="molecule type" value="Genomic_DNA"/>
</dbReference>
<dbReference type="PANTHER" id="PTHR42709:SF6">
    <property type="entry name" value="UNDECAPRENYL PHOSPHATE TRANSPORTER A"/>
    <property type="match status" value="1"/>
</dbReference>